<accession>A0AAX4H923</accession>
<feature type="region of interest" description="Disordered" evidence="1">
    <location>
        <begin position="60"/>
        <end position="154"/>
    </location>
</feature>
<reference evidence="2 3" key="1">
    <citation type="submission" date="2023-10" db="EMBL/GenBank/DDBJ databases">
        <title>Draft Genome Sequence of Candida saopaulonensis from a very Premature Infant with Sepsis.</title>
        <authorList>
            <person name="Ning Y."/>
            <person name="Dai R."/>
            <person name="Xiao M."/>
            <person name="Xu Y."/>
            <person name="Yan Q."/>
            <person name="Zhang L."/>
        </authorList>
    </citation>
    <scope>NUCLEOTIDE SEQUENCE [LARGE SCALE GENOMIC DNA]</scope>
    <source>
        <strain evidence="2 3">19XY460</strain>
    </source>
</reference>
<protein>
    <submittedName>
        <fullName evidence="2">Uncharacterized protein</fullName>
    </submittedName>
</protein>
<organism evidence="2 3">
    <name type="scientific">Australozyma saopauloensis</name>
    <dbReference type="NCBI Taxonomy" id="291208"/>
    <lineage>
        <taxon>Eukaryota</taxon>
        <taxon>Fungi</taxon>
        <taxon>Dikarya</taxon>
        <taxon>Ascomycota</taxon>
        <taxon>Saccharomycotina</taxon>
        <taxon>Pichiomycetes</taxon>
        <taxon>Metschnikowiaceae</taxon>
        <taxon>Australozyma</taxon>
    </lineage>
</organism>
<dbReference type="AlphaFoldDB" id="A0AAX4H923"/>
<feature type="compositionally biased region" description="Low complexity" evidence="1">
    <location>
        <begin position="1"/>
        <end position="18"/>
    </location>
</feature>
<dbReference type="KEGG" id="asau:88173280"/>
<dbReference type="GeneID" id="88173280"/>
<dbReference type="EMBL" id="CP138896">
    <property type="protein sequence ID" value="WPK24916.1"/>
    <property type="molecule type" value="Genomic_DNA"/>
</dbReference>
<evidence type="ECO:0000313" key="2">
    <source>
        <dbReference type="EMBL" id="WPK24916.1"/>
    </source>
</evidence>
<feature type="region of interest" description="Disordered" evidence="1">
    <location>
        <begin position="1"/>
        <end position="34"/>
    </location>
</feature>
<name>A0AAX4H923_9ASCO</name>
<sequence>MHTLKDSNSSNSLDSNMSAPNSAKRESSGSLMNKEEFEQIAKKLKRKLSRASVTAKQLLTSTTANAQRLLPPDSPVLQTLLPKSSPLKSYYMWKRNGSSGRVPTLNSLPNLRSPNGASPKLADSSLLLSSPSKGPSEHNESPTKLHRNRAGAAGRPEPQMVLQALPPAASPQKLGLTPLPILDGKLLAASTFPNNSTAPLQPHLVGNAAASLTSASLGRRPPNFNPVASMKSSTTPTLSKKQLANQAFATPTQPGRPESTQDEGADLLMYLATSPSPARPFGTTPRAVIAPSHHSVFSAWSKPSGNGAQFIAPQPPMTPKKPLGVSDRTPHRRFSPSLGGLLGGNLPSEGVSLTPADFNMNDYINFFTPSPAMAATMNPGSVAGKGLMQTPNLSALSQDASAQVKVVDAKMINFDGQELFSKLEYGEDDSGQKGGM</sequence>
<proteinExistence type="predicted"/>
<dbReference type="RefSeq" id="XP_062877299.1">
    <property type="nucleotide sequence ID" value="XM_063021229.1"/>
</dbReference>
<dbReference type="Proteomes" id="UP001338582">
    <property type="component" value="Chromosome 3"/>
</dbReference>
<gene>
    <name evidence="2" type="ORF">PUMCH_002215</name>
</gene>
<feature type="compositionally biased region" description="Polar residues" evidence="1">
    <location>
        <begin position="96"/>
        <end position="116"/>
    </location>
</feature>
<evidence type="ECO:0000256" key="1">
    <source>
        <dbReference type="SAM" id="MobiDB-lite"/>
    </source>
</evidence>
<feature type="compositionally biased region" description="Basic and acidic residues" evidence="1">
    <location>
        <begin position="23"/>
        <end position="34"/>
    </location>
</feature>
<keyword evidence="3" id="KW-1185">Reference proteome</keyword>
<feature type="compositionally biased region" description="Low complexity" evidence="1">
    <location>
        <begin position="117"/>
        <end position="134"/>
    </location>
</feature>
<evidence type="ECO:0000313" key="3">
    <source>
        <dbReference type="Proteomes" id="UP001338582"/>
    </source>
</evidence>